<dbReference type="InterPro" id="IPR041662">
    <property type="entry name" value="SusD-like_2"/>
</dbReference>
<dbReference type="SUPFAM" id="SSF48452">
    <property type="entry name" value="TPR-like"/>
    <property type="match status" value="1"/>
</dbReference>
<dbReference type="Gene3D" id="1.25.40.390">
    <property type="match status" value="2"/>
</dbReference>
<dbReference type="HOGENOM" id="CLU_025928_1_0_10"/>
<keyword evidence="1" id="KW-0449">Lipoprotein</keyword>
<sequence>MKDMKTFKYLFAGVCSVFMLISCLGEYQDLNTDPEQLSATDPRSEFTGATQNFNNCSRNHLTGKYHGTMIYMQYLVAAGGASSGSYVSVSKPNEHPEPYSPSYGFYYSANNDGFGGFGLRLTNIITSSIPQNQEAERFNDLKAISQILLNYEQWLILDTYGAAPITEAFREQGEGIRTPRYDLYQQSIDGSTPMYKKIDAEVKAAIELLKASNENQYAIGNSDFFYFGDVRKWIKFGNTLRVKMAQRLEKADVVFYESVISEVLSSSDNIISNQGESCIYYHPNDYNNNTDDIQDITSRYVASAAFVNYLNAYNDPRLPVLVRRNGFGDGNNNAENDKWFETFKKEYPDYLTQYSAFTNRYVGMSANPDSANTTFHKNAYLTLPYHKEDGTEANLEIRMHSQAESRYFVKNGGRNGNSNMPARAIESVDYEIDQDKIGCFTPILTYPETCFMLAEIAVKKGLGVAGKDATTWFREGIRASVEQYKNWAAKMYVVAQTAETAPNFNPITEEKIAEYLKRPEFQTATLEKIISQQWINLYMQPEEMWATWKRTGLPKFKDKPMPEEGVAFLETIQDAKADLIIPRRNSLGTPNSLNMDNYLSAVEALKKDAKYGSGTEKTEGRIWWDKE</sequence>
<proteinExistence type="predicted"/>
<evidence type="ECO:0000313" key="2">
    <source>
        <dbReference type="Proteomes" id="UP000008560"/>
    </source>
</evidence>
<accession>E1WQ01</accession>
<gene>
    <name evidence="1" type="ordered locus">BF638R_4194</name>
</gene>
<name>E1WQ01_BACF6</name>
<reference evidence="1 2" key="1">
    <citation type="journal article" date="2010" name="Microbiology">
        <title>Twenty-eight divergent polysaccharide loci specifying within- and amongst-strain capsule diversity in three strains of Bacteroides fragilis.</title>
        <authorList>
            <person name="Patrick S."/>
            <person name="Blakely G.W."/>
            <person name="Houston S."/>
            <person name="Moore J."/>
            <person name="Abratt V.R."/>
            <person name="Bertalan M."/>
            <person name="Cerdeno-Tarraga A.M."/>
            <person name="Quail M.A."/>
            <person name="Corton N."/>
            <person name="Corton C."/>
            <person name="Bignell A."/>
            <person name="Barron A."/>
            <person name="Clark L."/>
            <person name="Bentley S.D."/>
            <person name="Parkhill J."/>
        </authorList>
    </citation>
    <scope>NUCLEOTIDE SEQUENCE [LARGE SCALE GENOMIC DNA]</scope>
    <source>
        <strain evidence="1 2">638R</strain>
    </source>
</reference>
<dbReference type="KEGG" id="bfg:BF638R_4194"/>
<dbReference type="PATRIC" id="fig|862962.3.peg.4381"/>
<organism evidence="1 2">
    <name type="scientific">Bacteroides fragilis (strain 638R)</name>
    <dbReference type="NCBI Taxonomy" id="862962"/>
    <lineage>
        <taxon>Bacteria</taxon>
        <taxon>Pseudomonadati</taxon>
        <taxon>Bacteroidota</taxon>
        <taxon>Bacteroidia</taxon>
        <taxon>Bacteroidales</taxon>
        <taxon>Bacteroidaceae</taxon>
        <taxon>Bacteroides</taxon>
    </lineage>
</organism>
<evidence type="ECO:0000313" key="1">
    <source>
        <dbReference type="EMBL" id="CBW24621.1"/>
    </source>
</evidence>
<dbReference type="InterPro" id="IPR011990">
    <property type="entry name" value="TPR-like_helical_dom_sf"/>
</dbReference>
<dbReference type="PROSITE" id="PS51257">
    <property type="entry name" value="PROKAR_LIPOPROTEIN"/>
    <property type="match status" value="1"/>
</dbReference>
<dbReference type="Pfam" id="PF12771">
    <property type="entry name" value="SusD-like_2"/>
    <property type="match status" value="2"/>
</dbReference>
<protein>
    <submittedName>
        <fullName evidence="1">Putative lipoprotein</fullName>
    </submittedName>
</protein>
<dbReference type="EMBL" id="FQ312004">
    <property type="protein sequence ID" value="CBW24621.1"/>
    <property type="molecule type" value="Genomic_DNA"/>
</dbReference>
<dbReference type="AlphaFoldDB" id="E1WQ01"/>
<dbReference type="Proteomes" id="UP000008560">
    <property type="component" value="Chromosome"/>
</dbReference>